<gene>
    <name evidence="3" type="ORF">SMAX5B_008777</name>
</gene>
<protein>
    <submittedName>
        <fullName evidence="3">Putative bcl-2-like protein 11</fullName>
    </submittedName>
</protein>
<sequence length="150" mass="16923">MEHALQRMAEARGGRPGTQQQRRHEGRIDRNARSRSLYSASTVLEEVRNIKSGFHNGVHESYAEIGSSPSRSSTRQRNAAGDMQAEAVGQELRRFGDDFNTLLLLRRVAGGRRHVIRPIRLPRIHQEPTVLFCVGLLLLVIGRMIYWPGG</sequence>
<evidence type="ECO:0000313" key="4">
    <source>
        <dbReference type="Proteomes" id="UP000246464"/>
    </source>
</evidence>
<keyword evidence="2" id="KW-0472">Membrane</keyword>
<name>A0A2U9CFS5_SCOMX</name>
<keyword evidence="2" id="KW-0812">Transmembrane</keyword>
<feature type="region of interest" description="Disordered" evidence="1">
    <location>
        <begin position="61"/>
        <end position="84"/>
    </location>
</feature>
<evidence type="ECO:0000313" key="3">
    <source>
        <dbReference type="EMBL" id="AWP14546.1"/>
    </source>
</evidence>
<reference evidence="3 4" key="1">
    <citation type="submission" date="2017-12" db="EMBL/GenBank/DDBJ databases">
        <title>Integrating genomic resources of turbot (Scophthalmus maximus) in depth evaluation of genetic and physical mapping variation across individuals.</title>
        <authorList>
            <person name="Martinez P."/>
        </authorList>
    </citation>
    <scope>NUCLEOTIDE SEQUENCE [LARGE SCALE GENOMIC DNA]</scope>
</reference>
<feature type="transmembrane region" description="Helical" evidence="2">
    <location>
        <begin position="129"/>
        <end position="147"/>
    </location>
</feature>
<keyword evidence="4" id="KW-1185">Reference proteome</keyword>
<keyword evidence="2" id="KW-1133">Transmembrane helix</keyword>
<organism evidence="3 4">
    <name type="scientific">Scophthalmus maximus</name>
    <name type="common">Turbot</name>
    <name type="synonym">Psetta maxima</name>
    <dbReference type="NCBI Taxonomy" id="52904"/>
    <lineage>
        <taxon>Eukaryota</taxon>
        <taxon>Metazoa</taxon>
        <taxon>Chordata</taxon>
        <taxon>Craniata</taxon>
        <taxon>Vertebrata</taxon>
        <taxon>Euteleostomi</taxon>
        <taxon>Actinopterygii</taxon>
        <taxon>Neopterygii</taxon>
        <taxon>Teleostei</taxon>
        <taxon>Neoteleostei</taxon>
        <taxon>Acanthomorphata</taxon>
        <taxon>Carangaria</taxon>
        <taxon>Pleuronectiformes</taxon>
        <taxon>Pleuronectoidei</taxon>
        <taxon>Scophthalmidae</taxon>
        <taxon>Scophthalmus</taxon>
    </lineage>
</organism>
<dbReference type="AlphaFoldDB" id="A0A2U9CFS5"/>
<dbReference type="EMBL" id="CP026257">
    <property type="protein sequence ID" value="AWP14546.1"/>
    <property type="molecule type" value="Genomic_DNA"/>
</dbReference>
<proteinExistence type="predicted"/>
<accession>A0A2U9CFS5</accession>
<dbReference type="Proteomes" id="UP000246464">
    <property type="component" value="Chromosome 15"/>
</dbReference>
<feature type="compositionally biased region" description="Basic and acidic residues" evidence="1">
    <location>
        <begin position="1"/>
        <end position="13"/>
    </location>
</feature>
<feature type="compositionally biased region" description="Polar residues" evidence="1">
    <location>
        <begin position="67"/>
        <end position="77"/>
    </location>
</feature>
<evidence type="ECO:0000256" key="2">
    <source>
        <dbReference type="SAM" id="Phobius"/>
    </source>
</evidence>
<feature type="compositionally biased region" description="Basic and acidic residues" evidence="1">
    <location>
        <begin position="22"/>
        <end position="32"/>
    </location>
</feature>
<feature type="region of interest" description="Disordered" evidence="1">
    <location>
        <begin position="1"/>
        <end position="34"/>
    </location>
</feature>
<evidence type="ECO:0000256" key="1">
    <source>
        <dbReference type="SAM" id="MobiDB-lite"/>
    </source>
</evidence>